<comment type="caution">
    <text evidence="1">The sequence shown here is derived from an EMBL/GenBank/DDBJ whole genome shotgun (WGS) entry which is preliminary data.</text>
</comment>
<proteinExistence type="predicted"/>
<evidence type="ECO:0000313" key="2">
    <source>
        <dbReference type="Proteomes" id="UP000245086"/>
    </source>
</evidence>
<name>A0A2P2E7N2_9PROT</name>
<sequence>MITLTLGAMSHTNAPHPLIKLAENDSREAREALVAATAEQFLDNGEAASLMERTLFSDILVKLYQFARQEVRLKLSATLAMADWAPVDLVRELALDSFDIAQPILSFCPILNDDILVEVVQACGYDHRQAIAERPCIGERVSHSLIETDDKKVLATLAANVTARITSADFERAMNSLSDMPESLNLLVQRHDLPPSLVAAAFALAGAEARDIIVSRVSPKIADRLVTIVADTSAEAASSAAKTAFKHPLPDRVVDQVRTSARKLDIKPTPGFLVAALMRGERDQFVRGLAYILELPTAGVSRKLANADTESIALAARAANFDSSIVRTIYETLETRAIPWTIGDDRTVALVWMRCSPNAARTAFAKGMSN</sequence>
<dbReference type="InterPro" id="IPR019285">
    <property type="entry name" value="DUF2336"/>
</dbReference>
<accession>A0A2P2E7N2</accession>
<evidence type="ECO:0008006" key="3">
    <source>
        <dbReference type="Google" id="ProtNLM"/>
    </source>
</evidence>
<reference evidence="1 2" key="1">
    <citation type="journal article" date="2018" name="Genome Announc.">
        <title>Draft Genome Sequence of "Candidatus Phycosocius bacilliformis," an Alphaproteobacterial Ectosymbiont of the Hydrocarbon-Producing Green Alga Botryococcus braunii.</title>
        <authorList>
            <person name="Tanabe Y."/>
            <person name="Yamaguchi H."/>
            <person name="Watanabe M.M."/>
        </authorList>
    </citation>
    <scope>NUCLEOTIDE SEQUENCE [LARGE SCALE GENOMIC DNA]</scope>
    <source>
        <strain evidence="1 2">BOTRYCO-2</strain>
    </source>
</reference>
<protein>
    <recommendedName>
        <fullName evidence="3">DUF2336 domain-containing protein</fullName>
    </recommendedName>
</protein>
<dbReference type="AlphaFoldDB" id="A0A2P2E7N2"/>
<dbReference type="EMBL" id="BFBR01000002">
    <property type="protein sequence ID" value="GBF57076.1"/>
    <property type="molecule type" value="Genomic_DNA"/>
</dbReference>
<dbReference type="OrthoDB" id="8194627at2"/>
<dbReference type="Pfam" id="PF10098">
    <property type="entry name" value="DUF2336"/>
    <property type="match status" value="1"/>
</dbReference>
<dbReference type="Proteomes" id="UP000245086">
    <property type="component" value="Unassembled WGS sequence"/>
</dbReference>
<evidence type="ECO:0000313" key="1">
    <source>
        <dbReference type="EMBL" id="GBF57076.1"/>
    </source>
</evidence>
<gene>
    <name evidence="1" type="ORF">PbB2_00735</name>
</gene>
<keyword evidence="2" id="KW-1185">Reference proteome</keyword>
<organism evidence="1 2">
    <name type="scientific">Candidatus Phycosocius bacilliformis</name>
    <dbReference type="NCBI Taxonomy" id="1445552"/>
    <lineage>
        <taxon>Bacteria</taxon>
        <taxon>Pseudomonadati</taxon>
        <taxon>Pseudomonadota</taxon>
        <taxon>Alphaproteobacteria</taxon>
        <taxon>Caulobacterales</taxon>
        <taxon>Caulobacterales incertae sedis</taxon>
        <taxon>Candidatus Phycosocius</taxon>
    </lineage>
</organism>